<evidence type="ECO:0000313" key="3">
    <source>
        <dbReference type="Proteomes" id="UP000254707"/>
    </source>
</evidence>
<dbReference type="Gene3D" id="3.40.50.1820">
    <property type="entry name" value="alpha/beta hydrolase"/>
    <property type="match status" value="1"/>
</dbReference>
<name>A0A380HJL7_STASA</name>
<protein>
    <submittedName>
        <fullName evidence="2">Alpha/beta hydrolase</fullName>
    </submittedName>
</protein>
<evidence type="ECO:0000313" key="2">
    <source>
        <dbReference type="EMBL" id="SUM81736.1"/>
    </source>
</evidence>
<gene>
    <name evidence="2" type="ORF">NCTC7688_00229</name>
</gene>
<feature type="transmembrane region" description="Helical" evidence="1">
    <location>
        <begin position="6"/>
        <end position="26"/>
    </location>
</feature>
<reference evidence="2 3" key="1">
    <citation type="submission" date="2018-06" db="EMBL/GenBank/DDBJ databases">
        <authorList>
            <consortium name="Pathogen Informatics"/>
            <person name="Doyle S."/>
        </authorList>
    </citation>
    <scope>NUCLEOTIDE SEQUENCE [LARGE SCALE GENOMIC DNA]</scope>
    <source>
        <strain evidence="2 3">NCTC7688</strain>
    </source>
</reference>
<dbReference type="Proteomes" id="UP000254707">
    <property type="component" value="Unassembled WGS sequence"/>
</dbReference>
<evidence type="ECO:0000256" key="1">
    <source>
        <dbReference type="SAM" id="Phobius"/>
    </source>
</evidence>
<keyword evidence="2" id="KW-0378">Hydrolase</keyword>
<dbReference type="InterPro" id="IPR010315">
    <property type="entry name" value="DUF915_hydro-like"/>
</dbReference>
<keyword evidence="1" id="KW-1133">Transmembrane helix</keyword>
<sequence>MKKLWIWGASIIAIVIVVGIVMAVFVSQKPSKQVTHSKFVNHPIPTLFLHGYGGSANSEKFLVQQAENKGVTHEVITAVVSENGNVTFKGQLNKNAINPIVKVELENNKNGDYDKNAKWFKNVLVALQKEYQFKQFNFVGHSMGNLSFATYMLNYGNDASLPRLNKQVNIAGTFNGVLNMNEQVNEISVDKEGKPSRMNPPSQQLRELKAIYQGKQIKVLNIYGDLEDGTHSDGRVSNSSSKSLKYLLSSSPESYQESKYHGKQAQHSQLHENRDVANEIIKYLWGTS</sequence>
<dbReference type="Pfam" id="PF06028">
    <property type="entry name" value="DUF915"/>
    <property type="match status" value="1"/>
</dbReference>
<dbReference type="InterPro" id="IPR029058">
    <property type="entry name" value="AB_hydrolase_fold"/>
</dbReference>
<dbReference type="GO" id="GO:0016787">
    <property type="term" value="F:hydrolase activity"/>
    <property type="evidence" value="ECO:0007669"/>
    <property type="project" value="UniProtKB-KW"/>
</dbReference>
<organism evidence="2 3">
    <name type="scientific">Staphylococcus saprophyticus</name>
    <dbReference type="NCBI Taxonomy" id="29385"/>
    <lineage>
        <taxon>Bacteria</taxon>
        <taxon>Bacillati</taxon>
        <taxon>Bacillota</taxon>
        <taxon>Bacilli</taxon>
        <taxon>Bacillales</taxon>
        <taxon>Staphylococcaceae</taxon>
        <taxon>Staphylococcus</taxon>
    </lineage>
</organism>
<dbReference type="AlphaFoldDB" id="A0A380HJL7"/>
<dbReference type="EMBL" id="UHED01000001">
    <property type="protein sequence ID" value="SUM81736.1"/>
    <property type="molecule type" value="Genomic_DNA"/>
</dbReference>
<proteinExistence type="predicted"/>
<accession>A0A380HJL7</accession>
<dbReference type="SUPFAM" id="SSF53474">
    <property type="entry name" value="alpha/beta-Hydrolases"/>
    <property type="match status" value="1"/>
</dbReference>
<keyword evidence="1" id="KW-0472">Membrane</keyword>
<keyword evidence="1" id="KW-0812">Transmembrane</keyword>